<feature type="transmembrane region" description="Helical" evidence="6">
    <location>
        <begin position="511"/>
        <end position="533"/>
    </location>
</feature>
<comment type="subcellular location">
    <subcellularLocation>
        <location evidence="1">Membrane</location>
        <topology evidence="1">Multi-pass membrane protein</topology>
    </subcellularLocation>
</comment>
<feature type="transmembrane region" description="Helical" evidence="6">
    <location>
        <begin position="78"/>
        <end position="101"/>
    </location>
</feature>
<feature type="transmembrane region" description="Helical" evidence="6">
    <location>
        <begin position="48"/>
        <end position="66"/>
    </location>
</feature>
<protein>
    <recommendedName>
        <fullName evidence="9">OPT family oligopeptide transporter</fullName>
    </recommendedName>
</protein>
<reference evidence="7 8" key="1">
    <citation type="journal article" date="2018" name="Syst. Appl. Microbiol.">
        <title>A new symbiotic nanoarchaeote (Candidatus Nanoclepta minutus) and its host (Zestosphaera tikiterensis gen. nov., sp. nov.) from a New Zealand hot spring.</title>
        <authorList>
            <person name="St John E."/>
            <person name="Liu Y."/>
            <person name="Podar M."/>
            <person name="Stott M.B."/>
            <person name="Meneghin J."/>
            <person name="Chen Z."/>
            <person name="Lagutin K."/>
            <person name="Mitchell K."/>
            <person name="Reysenbach A.L."/>
        </authorList>
    </citation>
    <scope>NUCLEOTIDE SEQUENCE [LARGE SCALE GENOMIC DNA]</scope>
    <source>
        <strain evidence="7">NZ3</strain>
    </source>
</reference>
<evidence type="ECO:0000256" key="3">
    <source>
        <dbReference type="ARBA" id="ARBA00022692"/>
    </source>
</evidence>
<comment type="caution">
    <text evidence="7">The sequence shown here is derived from an EMBL/GenBank/DDBJ whole genome shotgun (WGS) entry which is preliminary data.</text>
</comment>
<dbReference type="Proteomes" id="UP000244093">
    <property type="component" value="Unassembled WGS sequence"/>
</dbReference>
<keyword evidence="2" id="KW-0813">Transport</keyword>
<dbReference type="GO" id="GO:0035673">
    <property type="term" value="F:oligopeptide transmembrane transporter activity"/>
    <property type="evidence" value="ECO:0007669"/>
    <property type="project" value="InterPro"/>
</dbReference>
<feature type="transmembrane region" description="Helical" evidence="6">
    <location>
        <begin position="20"/>
        <end position="42"/>
    </location>
</feature>
<keyword evidence="4 6" id="KW-1133">Transmembrane helix</keyword>
<evidence type="ECO:0000313" key="7">
    <source>
        <dbReference type="EMBL" id="PUA34008.1"/>
    </source>
</evidence>
<dbReference type="Pfam" id="PF03169">
    <property type="entry name" value="OPT"/>
    <property type="match status" value="1"/>
</dbReference>
<dbReference type="InterPro" id="IPR004813">
    <property type="entry name" value="OPT"/>
</dbReference>
<evidence type="ECO:0000256" key="2">
    <source>
        <dbReference type="ARBA" id="ARBA00022448"/>
    </source>
</evidence>
<feature type="transmembrane region" description="Helical" evidence="6">
    <location>
        <begin position="307"/>
        <end position="331"/>
    </location>
</feature>
<gene>
    <name evidence="7" type="ORF">B7O98_00930</name>
</gene>
<name>A0A2R7Y8Y8_9CREN</name>
<dbReference type="GO" id="GO:0016020">
    <property type="term" value="C:membrane"/>
    <property type="evidence" value="ECO:0007669"/>
    <property type="project" value="UniProtKB-SubCell"/>
</dbReference>
<accession>A0A2R7Y8Y8</accession>
<evidence type="ECO:0008006" key="9">
    <source>
        <dbReference type="Google" id="ProtNLM"/>
    </source>
</evidence>
<feature type="transmembrane region" description="Helical" evidence="6">
    <location>
        <begin position="337"/>
        <end position="363"/>
    </location>
</feature>
<dbReference type="EMBL" id="NBVN01000001">
    <property type="protein sequence ID" value="PUA34008.1"/>
    <property type="molecule type" value="Genomic_DNA"/>
</dbReference>
<evidence type="ECO:0000256" key="5">
    <source>
        <dbReference type="ARBA" id="ARBA00023136"/>
    </source>
</evidence>
<feature type="transmembrane region" description="Helical" evidence="6">
    <location>
        <begin position="107"/>
        <end position="130"/>
    </location>
</feature>
<keyword evidence="5 6" id="KW-0472">Membrane</keyword>
<feature type="transmembrane region" description="Helical" evidence="6">
    <location>
        <begin position="219"/>
        <end position="242"/>
    </location>
</feature>
<feature type="transmembrane region" description="Helical" evidence="6">
    <location>
        <begin position="161"/>
        <end position="179"/>
    </location>
</feature>
<feature type="transmembrane region" description="Helical" evidence="6">
    <location>
        <begin position="275"/>
        <end position="295"/>
    </location>
</feature>
<organism evidence="7 8">
    <name type="scientific">Zestosphaera tikiterensis</name>
    <dbReference type="NCBI Taxonomy" id="1973259"/>
    <lineage>
        <taxon>Archaea</taxon>
        <taxon>Thermoproteota</taxon>
        <taxon>Thermoprotei</taxon>
        <taxon>Desulfurococcales</taxon>
        <taxon>Desulfurococcaceae</taxon>
        <taxon>Zestosphaera</taxon>
    </lineage>
</organism>
<feature type="transmembrane region" description="Helical" evidence="6">
    <location>
        <begin position="185"/>
        <end position="207"/>
    </location>
</feature>
<feature type="transmembrane region" description="Helical" evidence="6">
    <location>
        <begin position="446"/>
        <end position="463"/>
    </location>
</feature>
<proteinExistence type="predicted"/>
<evidence type="ECO:0000256" key="6">
    <source>
        <dbReference type="SAM" id="Phobius"/>
    </source>
</evidence>
<sequence length="539" mass="57666">MSTSTSKEAHPKVYSPPILVLGLLLGVFGAIIGLELIVRVGVNPNTSIIGALIAIAVSYLPFAKAFRNVHSVNLMQTVISGATFQAGNVLLLTIAIPYLLGGTTVDFLIPVLIGVVYAGLIDLILAYSIFDSPFYPARNPWPIGVSTAEAIKAAIGKGKRALLLLYGMIFGGTLTYLGYPGDVVGITLITQIFAITAFGIGLLLRAYGPTYLGIDFYKLYAPQGIMVGAGVAALIQFLMLWVKVRRKSATPASQSPNVTIPPTLISADTAVRRLLITYVLWTLGAFPLAYFVGSYSGMNTVQIFAWALYYGFWAWFTTLICGLSGMYAGWFPAFATALASLAIGLLLGFPPIAHGVGVAYVAATGPGMADLSYDLKTGWILRGEGRDPEFEKVGRWWQFWAKILAFAISVTMVLIFYTAYFDVLKLFPPASKTLAATAKAAADPELARWLLTWAPVGFILQIVGGPERQIGILLATGLMILNPAAGIAVIVTVIARLVLLKVYGPERLKDIFYVGGAGAVGGSAIVSFVIYTLRAFLHI</sequence>
<evidence type="ECO:0000256" key="1">
    <source>
        <dbReference type="ARBA" id="ARBA00004141"/>
    </source>
</evidence>
<dbReference type="AlphaFoldDB" id="A0A2R7Y8Y8"/>
<feature type="transmembrane region" description="Helical" evidence="6">
    <location>
        <begin position="470"/>
        <end position="499"/>
    </location>
</feature>
<keyword evidence="3 6" id="KW-0812">Transmembrane</keyword>
<evidence type="ECO:0000256" key="4">
    <source>
        <dbReference type="ARBA" id="ARBA00022989"/>
    </source>
</evidence>
<feature type="transmembrane region" description="Helical" evidence="6">
    <location>
        <begin position="399"/>
        <end position="420"/>
    </location>
</feature>
<evidence type="ECO:0000313" key="8">
    <source>
        <dbReference type="Proteomes" id="UP000244093"/>
    </source>
</evidence>